<dbReference type="AlphaFoldDB" id="A0A8I1DH11"/>
<sequence length="243" mass="28234">MNIQRGWIVFILLFVFLVAGCTGTGGEGDIDQAEEKKIKEKAIQYIKDTYNKDFEVSEVSKDRFTGQNYTVRGNIKDEKNTQVSVIMEQGEIRDTYVGTLWTEELKPKMTTLAQKHFDVRELEHIVFSNGRKRDKYTGDIPSVFHVLENGGDPDYTLDLTLRVYEQNGQYEQGVRSFLQEIEKLGFNKVIIEIYVSDDKLKSIAEETKESEYTLYRYNIVIDDIQKVDIDSLDLDRYKTVIKH</sequence>
<evidence type="ECO:0000313" key="2">
    <source>
        <dbReference type="Proteomes" id="UP000633619"/>
    </source>
</evidence>
<keyword evidence="2" id="KW-1185">Reference proteome</keyword>
<dbReference type="RefSeq" id="WP_121874344.1">
    <property type="nucleotide sequence ID" value="NZ_JACEIR010000022.1"/>
</dbReference>
<evidence type="ECO:0000313" key="1">
    <source>
        <dbReference type="EMBL" id="MBH8596446.1"/>
    </source>
</evidence>
<accession>A0A8I1DH11</accession>
<organism evidence="1 2">
    <name type="scientific">Thermoactinomyces intermedius</name>
    <dbReference type="NCBI Taxonomy" id="2024"/>
    <lineage>
        <taxon>Bacteria</taxon>
        <taxon>Bacillati</taxon>
        <taxon>Bacillota</taxon>
        <taxon>Bacilli</taxon>
        <taxon>Bacillales</taxon>
        <taxon>Thermoactinomycetaceae</taxon>
        <taxon>Thermoactinomyces</taxon>
    </lineage>
</organism>
<gene>
    <name evidence="1" type="ORF">I8U20_14175</name>
</gene>
<dbReference type="PROSITE" id="PS51257">
    <property type="entry name" value="PROKAR_LIPOPROTEIN"/>
    <property type="match status" value="1"/>
</dbReference>
<name>A0A8I1DH11_THEIN</name>
<comment type="caution">
    <text evidence="1">The sequence shown here is derived from an EMBL/GenBank/DDBJ whole genome shotgun (WGS) entry which is preliminary data.</text>
</comment>
<proteinExistence type="predicted"/>
<protein>
    <submittedName>
        <fullName evidence="1">Uncharacterized protein</fullName>
    </submittedName>
</protein>
<dbReference type="EMBL" id="JAECVW010000018">
    <property type="protein sequence ID" value="MBH8596446.1"/>
    <property type="molecule type" value="Genomic_DNA"/>
</dbReference>
<reference evidence="1 2" key="1">
    <citation type="submission" date="2020-12" db="EMBL/GenBank/DDBJ databases">
        <title>WGS of Thermoactinomyces spp.</title>
        <authorList>
            <person name="Cheng K."/>
        </authorList>
    </citation>
    <scope>NUCLEOTIDE SEQUENCE [LARGE SCALE GENOMIC DNA]</scope>
    <source>
        <strain evidence="2">CICC 10671\DSM 43846</strain>
    </source>
</reference>
<dbReference type="Proteomes" id="UP000633619">
    <property type="component" value="Unassembled WGS sequence"/>
</dbReference>